<dbReference type="Gene3D" id="3.40.50.2000">
    <property type="entry name" value="Glycogen Phosphorylase B"/>
    <property type="match status" value="2"/>
</dbReference>
<dbReference type="SUPFAM" id="SSF53756">
    <property type="entry name" value="UDP-Glycosyltransferase/glycogen phosphorylase"/>
    <property type="match status" value="1"/>
</dbReference>
<dbReference type="EMBL" id="JBHSOW010000042">
    <property type="protein sequence ID" value="MFC5649859.1"/>
    <property type="molecule type" value="Genomic_DNA"/>
</dbReference>
<proteinExistence type="inferred from homology"/>
<dbReference type="Pfam" id="PF13439">
    <property type="entry name" value="Glyco_transf_4"/>
    <property type="match status" value="1"/>
</dbReference>
<feature type="domain" description="Glycosyl transferase family 1" evidence="4">
    <location>
        <begin position="216"/>
        <end position="385"/>
    </location>
</feature>
<dbReference type="PANTHER" id="PTHR12526:SF640">
    <property type="entry name" value="COLANIC ACID BIOSYNTHESIS GLYCOSYLTRANSFERASE WCAL-RELATED"/>
    <property type="match status" value="1"/>
</dbReference>
<feature type="domain" description="Glycosyltransferase subfamily 4-like N-terminal" evidence="5">
    <location>
        <begin position="15"/>
        <end position="210"/>
    </location>
</feature>
<comment type="caution">
    <text evidence="6">The sequence shown here is derived from an EMBL/GenBank/DDBJ whole genome shotgun (WGS) entry which is preliminary data.</text>
</comment>
<evidence type="ECO:0000256" key="1">
    <source>
        <dbReference type="ARBA" id="ARBA00009481"/>
    </source>
</evidence>
<gene>
    <name evidence="6" type="ORF">ACFPYJ_12140</name>
</gene>
<keyword evidence="2 6" id="KW-0328">Glycosyltransferase</keyword>
<comment type="similarity">
    <text evidence="1">Belongs to the glycosyltransferase group 1 family. Glycosyltransferase 4 subfamily.</text>
</comment>
<protein>
    <submittedName>
        <fullName evidence="6">Glycosyltransferase</fullName>
        <ecNumber evidence="6">2.4.-.-</ecNumber>
    </submittedName>
</protein>
<sequence length="407" mass="46658">MKIAFIINNFPVLSETFVLHQITGLIDRGHEVDIYAKRQSVPSLTQQEVNKYRLMETSNFIDIPTNKPKRILKALGLFIIYLFQKPKVILRSLNIFRYKKEASSLYLFYYAITFLRTRQKYDVIYCHFGPNGNMGVFLREIGAVNGKVVTVFHGYDITTYLDEYGPNIYNRLFKNGDMFLPISDLWKERLYKIGCSREKIIVHRMGVDSNKLKKTSQKTFSHEDVQIISIGRLVEKKGIEYGIRSVTNLLPQYPKLQYIIVGDGPLIEELKQLVKHLNADKNIVLMGAKNQDEIRKLLEQSDIMLAPSVTSKTGDQEGIPVVIMEGMAMELPVVSTWHTGIPELVLDEITGLLAPERDINSISVQIARLVNDPNLRKQMGRAGRRVIEEHYSLDKLNDRLVNVLNSI</sequence>
<dbReference type="PANTHER" id="PTHR12526">
    <property type="entry name" value="GLYCOSYLTRANSFERASE"/>
    <property type="match status" value="1"/>
</dbReference>
<evidence type="ECO:0000256" key="3">
    <source>
        <dbReference type="ARBA" id="ARBA00022679"/>
    </source>
</evidence>
<accession>A0ABW0VYE1</accession>
<dbReference type="Pfam" id="PF00534">
    <property type="entry name" value="Glycos_transf_1"/>
    <property type="match status" value="1"/>
</dbReference>
<dbReference type="RefSeq" id="WP_379188404.1">
    <property type="nucleotide sequence ID" value="NZ_JBHSOW010000042.1"/>
</dbReference>
<dbReference type="InterPro" id="IPR028098">
    <property type="entry name" value="Glyco_trans_4-like_N"/>
</dbReference>
<organism evidence="6 7">
    <name type="scientific">Paenibacillus solisilvae</name>
    <dbReference type="NCBI Taxonomy" id="2486751"/>
    <lineage>
        <taxon>Bacteria</taxon>
        <taxon>Bacillati</taxon>
        <taxon>Bacillota</taxon>
        <taxon>Bacilli</taxon>
        <taxon>Bacillales</taxon>
        <taxon>Paenibacillaceae</taxon>
        <taxon>Paenibacillus</taxon>
    </lineage>
</organism>
<evidence type="ECO:0000313" key="6">
    <source>
        <dbReference type="EMBL" id="MFC5649859.1"/>
    </source>
</evidence>
<dbReference type="EC" id="2.4.-.-" evidence="6"/>
<dbReference type="GO" id="GO:0016757">
    <property type="term" value="F:glycosyltransferase activity"/>
    <property type="evidence" value="ECO:0007669"/>
    <property type="project" value="UniProtKB-KW"/>
</dbReference>
<name>A0ABW0VYE1_9BACL</name>
<keyword evidence="7" id="KW-1185">Reference proteome</keyword>
<evidence type="ECO:0000259" key="5">
    <source>
        <dbReference type="Pfam" id="PF13439"/>
    </source>
</evidence>
<dbReference type="Proteomes" id="UP001596047">
    <property type="component" value="Unassembled WGS sequence"/>
</dbReference>
<dbReference type="InterPro" id="IPR001296">
    <property type="entry name" value="Glyco_trans_1"/>
</dbReference>
<keyword evidence="3 6" id="KW-0808">Transferase</keyword>
<evidence type="ECO:0000259" key="4">
    <source>
        <dbReference type="Pfam" id="PF00534"/>
    </source>
</evidence>
<evidence type="ECO:0000256" key="2">
    <source>
        <dbReference type="ARBA" id="ARBA00022676"/>
    </source>
</evidence>
<reference evidence="7" key="1">
    <citation type="journal article" date="2019" name="Int. J. Syst. Evol. Microbiol.">
        <title>The Global Catalogue of Microorganisms (GCM) 10K type strain sequencing project: providing services to taxonomists for standard genome sequencing and annotation.</title>
        <authorList>
            <consortium name="The Broad Institute Genomics Platform"/>
            <consortium name="The Broad Institute Genome Sequencing Center for Infectious Disease"/>
            <person name="Wu L."/>
            <person name="Ma J."/>
        </authorList>
    </citation>
    <scope>NUCLEOTIDE SEQUENCE [LARGE SCALE GENOMIC DNA]</scope>
    <source>
        <strain evidence="7">CGMCC 1.3240</strain>
    </source>
</reference>
<evidence type="ECO:0000313" key="7">
    <source>
        <dbReference type="Proteomes" id="UP001596047"/>
    </source>
</evidence>